<protein>
    <submittedName>
        <fullName evidence="1">Uncharacterized protein</fullName>
    </submittedName>
</protein>
<gene>
    <name evidence="1" type="ORF">NLG97_g296</name>
</gene>
<accession>A0ACC1R7L0</accession>
<evidence type="ECO:0000313" key="2">
    <source>
        <dbReference type="Proteomes" id="UP001148737"/>
    </source>
</evidence>
<name>A0ACC1R7L0_9HYPO</name>
<proteinExistence type="predicted"/>
<comment type="caution">
    <text evidence="1">The sequence shown here is derived from an EMBL/GenBank/DDBJ whole genome shotgun (WGS) entry which is preliminary data.</text>
</comment>
<dbReference type="EMBL" id="JANAKD010000009">
    <property type="protein sequence ID" value="KAJ3499469.1"/>
    <property type="molecule type" value="Genomic_DNA"/>
</dbReference>
<organism evidence="1 2">
    <name type="scientific">Lecanicillium saksenae</name>
    <dbReference type="NCBI Taxonomy" id="468837"/>
    <lineage>
        <taxon>Eukaryota</taxon>
        <taxon>Fungi</taxon>
        <taxon>Dikarya</taxon>
        <taxon>Ascomycota</taxon>
        <taxon>Pezizomycotina</taxon>
        <taxon>Sordariomycetes</taxon>
        <taxon>Hypocreomycetidae</taxon>
        <taxon>Hypocreales</taxon>
        <taxon>Cordycipitaceae</taxon>
        <taxon>Lecanicillium</taxon>
    </lineage>
</organism>
<sequence length="199" mass="22535">MVARVWDVAGCESSAGFRKASLKVFPSCCPSDESAEAGWLCVCVCVNFFDLILPHIAPTRELLWEAEQSHNMHFKEALKTSKDEGKLVKGQAEVVSEEIKEPTEMLVSDWLWVDSIWEEYHPNLYAGQRANTASLELYLMTSKKVHSEAAASEAGNYALYQFDHGVDRKWDESIVNKKANTMVLRGMMESKHRRIVSTF</sequence>
<reference evidence="1" key="1">
    <citation type="submission" date="2022-07" db="EMBL/GenBank/DDBJ databases">
        <title>Genome Sequence of Lecanicillium saksenae.</title>
        <authorList>
            <person name="Buettner E."/>
        </authorList>
    </citation>
    <scope>NUCLEOTIDE SEQUENCE</scope>
    <source>
        <strain evidence="1">VT-O1</strain>
    </source>
</reference>
<keyword evidence="2" id="KW-1185">Reference proteome</keyword>
<dbReference type="Proteomes" id="UP001148737">
    <property type="component" value="Unassembled WGS sequence"/>
</dbReference>
<evidence type="ECO:0000313" key="1">
    <source>
        <dbReference type="EMBL" id="KAJ3499469.1"/>
    </source>
</evidence>